<accession>C6V4T2</accession>
<feature type="transmembrane region" description="Helical" evidence="1">
    <location>
        <begin position="12"/>
        <end position="31"/>
    </location>
</feature>
<dbReference type="EMBL" id="CP001431">
    <property type="protein sequence ID" value="ACT69391.1"/>
    <property type="molecule type" value="Genomic_DNA"/>
</dbReference>
<dbReference type="AlphaFoldDB" id="C6V4T2"/>
<reference evidence="2 3" key="1">
    <citation type="journal article" date="2009" name="Nucleic Acids Res.">
        <title>Analysis of complete genome sequence of Neorickettsia risticii: causative agent of Potomac horse fever.</title>
        <authorList>
            <person name="Lin M."/>
            <person name="Zhang C."/>
            <person name="Gibson K."/>
            <person name="Rikihisa Y."/>
        </authorList>
    </citation>
    <scope>NUCLEOTIDE SEQUENCE [LARGE SCALE GENOMIC DNA]</scope>
    <source>
        <strain evidence="2 3">Illinois</strain>
    </source>
</reference>
<keyword evidence="1" id="KW-0812">Transmembrane</keyword>
<proteinExistence type="predicted"/>
<sequence>MLGRELNSLELYFTVGFLGGTWSLVFLYRWVVFEGLLQCLRSVAT</sequence>
<dbReference type="Proteomes" id="UP000001627">
    <property type="component" value="Chromosome"/>
</dbReference>
<gene>
    <name evidence="2" type="ordered locus">NRI_0416</name>
</gene>
<organism evidence="2 3">
    <name type="scientific">Neorickettsia risticii (strain Illinois)</name>
    <dbReference type="NCBI Taxonomy" id="434131"/>
    <lineage>
        <taxon>Bacteria</taxon>
        <taxon>Pseudomonadati</taxon>
        <taxon>Pseudomonadota</taxon>
        <taxon>Alphaproteobacteria</taxon>
        <taxon>Rickettsiales</taxon>
        <taxon>Anaplasmataceae</taxon>
        <taxon>Neorickettsia</taxon>
    </lineage>
</organism>
<evidence type="ECO:0000313" key="2">
    <source>
        <dbReference type="EMBL" id="ACT69391.1"/>
    </source>
</evidence>
<evidence type="ECO:0000256" key="1">
    <source>
        <dbReference type="SAM" id="Phobius"/>
    </source>
</evidence>
<protein>
    <submittedName>
        <fullName evidence="2">Uncharacterized protein</fullName>
    </submittedName>
</protein>
<dbReference type="KEGG" id="nri:NRI_0416"/>
<keyword evidence="1" id="KW-1133">Transmembrane helix</keyword>
<keyword evidence="3" id="KW-1185">Reference proteome</keyword>
<evidence type="ECO:0000313" key="3">
    <source>
        <dbReference type="Proteomes" id="UP000001627"/>
    </source>
</evidence>
<keyword evidence="1" id="KW-0472">Membrane</keyword>
<name>C6V4T2_NEORI</name>
<dbReference type="HOGENOM" id="CLU_3202523_0_0_5"/>